<dbReference type="eggNOG" id="COG2010">
    <property type="taxonomic scope" value="Bacteria"/>
</dbReference>
<evidence type="ECO:0000256" key="2">
    <source>
        <dbReference type="ARBA" id="ARBA00022723"/>
    </source>
</evidence>
<evidence type="ECO:0000256" key="1">
    <source>
        <dbReference type="ARBA" id="ARBA00022617"/>
    </source>
</evidence>
<dbReference type="AlphaFoldDB" id="Q1II08"/>
<organism evidence="6 7">
    <name type="scientific">Koribacter versatilis (strain Ellin345)</name>
    <dbReference type="NCBI Taxonomy" id="204669"/>
    <lineage>
        <taxon>Bacteria</taxon>
        <taxon>Pseudomonadati</taxon>
        <taxon>Acidobacteriota</taxon>
        <taxon>Terriglobia</taxon>
        <taxon>Terriglobales</taxon>
        <taxon>Candidatus Korobacteraceae</taxon>
        <taxon>Candidatus Korobacter</taxon>
    </lineage>
</organism>
<dbReference type="GO" id="GO:0009055">
    <property type="term" value="F:electron transfer activity"/>
    <property type="evidence" value="ECO:0007669"/>
    <property type="project" value="InterPro"/>
</dbReference>
<keyword evidence="3 4" id="KW-0408">Iron</keyword>
<dbReference type="EMBL" id="CP000360">
    <property type="protein sequence ID" value="ABF43492.1"/>
    <property type="molecule type" value="Genomic_DNA"/>
</dbReference>
<protein>
    <submittedName>
        <fullName evidence="6">Cytochrome c, class I</fullName>
    </submittedName>
</protein>
<dbReference type="GO" id="GO:0046872">
    <property type="term" value="F:metal ion binding"/>
    <property type="evidence" value="ECO:0007669"/>
    <property type="project" value="UniProtKB-KW"/>
</dbReference>
<dbReference type="EnsemblBacteria" id="ABF43492">
    <property type="protein sequence ID" value="ABF43492"/>
    <property type="gene ID" value="Acid345_4492"/>
</dbReference>
<dbReference type="PROSITE" id="PS51007">
    <property type="entry name" value="CYTC"/>
    <property type="match status" value="1"/>
</dbReference>
<dbReference type="PROSITE" id="PS51257">
    <property type="entry name" value="PROKAR_LIPOPROTEIN"/>
    <property type="match status" value="1"/>
</dbReference>
<sequence>MNSPRAGEKFLFGVVVLTMALMFAFAACDKPERLRSNAELGLNPQQIRGREIYDLRCAGCHEPYRKKDLNGPTMVGVFKKPFLPSGMKASEERVSDVIMYGKPKMPGFSAVLSQQQLQDVLAYMHTL</sequence>
<keyword evidence="1 4" id="KW-0349">Heme</keyword>
<dbReference type="OrthoDB" id="129791at2"/>
<dbReference type="Gene3D" id="1.10.760.10">
    <property type="entry name" value="Cytochrome c-like domain"/>
    <property type="match status" value="1"/>
</dbReference>
<keyword evidence="7" id="KW-1185">Reference proteome</keyword>
<evidence type="ECO:0000313" key="6">
    <source>
        <dbReference type="EMBL" id="ABF43492.1"/>
    </source>
</evidence>
<evidence type="ECO:0000256" key="4">
    <source>
        <dbReference type="PROSITE-ProRule" id="PRU00433"/>
    </source>
</evidence>
<dbReference type="HOGENOM" id="CLU_161295_0_0_0"/>
<dbReference type="InterPro" id="IPR009056">
    <property type="entry name" value="Cyt_c-like_dom"/>
</dbReference>
<dbReference type="KEGG" id="aba:Acid345_4492"/>
<dbReference type="Proteomes" id="UP000002432">
    <property type="component" value="Chromosome"/>
</dbReference>
<accession>Q1II08</accession>
<dbReference type="GO" id="GO:0020037">
    <property type="term" value="F:heme binding"/>
    <property type="evidence" value="ECO:0007669"/>
    <property type="project" value="InterPro"/>
</dbReference>
<dbReference type="SUPFAM" id="SSF46626">
    <property type="entry name" value="Cytochrome c"/>
    <property type="match status" value="1"/>
</dbReference>
<feature type="domain" description="Cytochrome c" evidence="5">
    <location>
        <begin position="44"/>
        <end position="127"/>
    </location>
</feature>
<reference evidence="6 7" key="1">
    <citation type="journal article" date="2009" name="Appl. Environ. Microbiol.">
        <title>Three genomes from the phylum Acidobacteria provide insight into the lifestyles of these microorganisms in soils.</title>
        <authorList>
            <person name="Ward N.L."/>
            <person name="Challacombe J.F."/>
            <person name="Janssen P.H."/>
            <person name="Henrissat B."/>
            <person name="Coutinho P.M."/>
            <person name="Wu M."/>
            <person name="Xie G."/>
            <person name="Haft D.H."/>
            <person name="Sait M."/>
            <person name="Badger J."/>
            <person name="Barabote R.D."/>
            <person name="Bradley B."/>
            <person name="Brettin T.S."/>
            <person name="Brinkac L.M."/>
            <person name="Bruce D."/>
            <person name="Creasy T."/>
            <person name="Daugherty S.C."/>
            <person name="Davidsen T.M."/>
            <person name="DeBoy R.T."/>
            <person name="Detter J.C."/>
            <person name="Dodson R.J."/>
            <person name="Durkin A.S."/>
            <person name="Ganapathy A."/>
            <person name="Gwinn-Giglio M."/>
            <person name="Han C.S."/>
            <person name="Khouri H."/>
            <person name="Kiss H."/>
            <person name="Kothari S.P."/>
            <person name="Madupu R."/>
            <person name="Nelson K.E."/>
            <person name="Nelson W.C."/>
            <person name="Paulsen I."/>
            <person name="Penn K."/>
            <person name="Ren Q."/>
            <person name="Rosovitz M.J."/>
            <person name="Selengut J.D."/>
            <person name="Shrivastava S."/>
            <person name="Sullivan S.A."/>
            <person name="Tapia R."/>
            <person name="Thompson L.S."/>
            <person name="Watkins K.L."/>
            <person name="Yang Q."/>
            <person name="Yu C."/>
            <person name="Zafar N."/>
            <person name="Zhou L."/>
            <person name="Kuske C.R."/>
        </authorList>
    </citation>
    <scope>NUCLEOTIDE SEQUENCE [LARGE SCALE GENOMIC DNA]</scope>
    <source>
        <strain evidence="6 7">Ellin345</strain>
    </source>
</reference>
<evidence type="ECO:0000256" key="3">
    <source>
        <dbReference type="ARBA" id="ARBA00023004"/>
    </source>
</evidence>
<dbReference type="RefSeq" id="WP_011525289.1">
    <property type="nucleotide sequence ID" value="NC_008009.1"/>
</dbReference>
<name>Q1II08_KORVE</name>
<evidence type="ECO:0000313" key="7">
    <source>
        <dbReference type="Proteomes" id="UP000002432"/>
    </source>
</evidence>
<proteinExistence type="predicted"/>
<evidence type="ECO:0000259" key="5">
    <source>
        <dbReference type="PROSITE" id="PS51007"/>
    </source>
</evidence>
<dbReference type="Pfam" id="PF13442">
    <property type="entry name" value="Cytochrome_CBB3"/>
    <property type="match status" value="1"/>
</dbReference>
<gene>
    <name evidence="6" type="ordered locus">Acid345_4492</name>
</gene>
<dbReference type="STRING" id="204669.Acid345_4492"/>
<keyword evidence="2 4" id="KW-0479">Metal-binding</keyword>
<dbReference type="InterPro" id="IPR036909">
    <property type="entry name" value="Cyt_c-like_dom_sf"/>
</dbReference>